<keyword evidence="1" id="KW-0812">Transmembrane</keyword>
<evidence type="ECO:0000256" key="1">
    <source>
        <dbReference type="SAM" id="Phobius"/>
    </source>
</evidence>
<dbReference type="GO" id="GO:0016020">
    <property type="term" value="C:membrane"/>
    <property type="evidence" value="ECO:0007669"/>
    <property type="project" value="TreeGrafter"/>
</dbReference>
<name>Q5DBW0_SCHJA</name>
<keyword evidence="1" id="KW-0472">Membrane</keyword>
<dbReference type="GO" id="GO:0016746">
    <property type="term" value="F:acyltransferase activity"/>
    <property type="evidence" value="ECO:0007669"/>
    <property type="project" value="TreeGrafter"/>
</dbReference>
<proteinExistence type="evidence at transcript level"/>
<evidence type="ECO:0000313" key="2">
    <source>
        <dbReference type="EMBL" id="AAW26696.1"/>
    </source>
</evidence>
<reference evidence="2" key="1">
    <citation type="submission" date="2004-11" db="EMBL/GenBank/DDBJ databases">
        <title>The full-length cDNA sequences of Schistosoma japonicum genes.</title>
        <authorList>
            <person name="Han Z."/>
        </authorList>
    </citation>
    <scope>NUCLEOTIDE SEQUENCE</scope>
</reference>
<organism evidence="2">
    <name type="scientific">Schistosoma japonicum</name>
    <name type="common">Blood fluke</name>
    <dbReference type="NCBI Taxonomy" id="6182"/>
    <lineage>
        <taxon>Eukaryota</taxon>
        <taxon>Metazoa</taxon>
        <taxon>Spiralia</taxon>
        <taxon>Lophotrochozoa</taxon>
        <taxon>Platyhelminthes</taxon>
        <taxon>Trematoda</taxon>
        <taxon>Digenea</taxon>
        <taxon>Strigeidida</taxon>
        <taxon>Schistosomatoidea</taxon>
        <taxon>Schistosomatidae</taxon>
        <taxon>Schistosoma</taxon>
    </lineage>
</organism>
<protein>
    <submittedName>
        <fullName evidence="2">SJCHGC05127 protein</fullName>
    </submittedName>
</protein>
<dbReference type="EMBL" id="AY814964">
    <property type="protein sequence ID" value="AAW26696.1"/>
    <property type="molecule type" value="mRNA"/>
</dbReference>
<feature type="transmembrane region" description="Helical" evidence="1">
    <location>
        <begin position="76"/>
        <end position="99"/>
    </location>
</feature>
<reference evidence="2" key="2">
    <citation type="journal article" date="2006" name="PLoS Pathog.">
        <title>New perspectives on host-parasite interplay by comparative transcriptomic and proteomic analyses of Schistosoma japonicum.</title>
        <authorList>
            <person name="Liu F."/>
            <person name="Lu J."/>
            <person name="Hu W."/>
            <person name="Wang S.Y."/>
            <person name="Cui S.J."/>
            <person name="Chi M."/>
            <person name="Yan Q."/>
            <person name="Wang X.R."/>
            <person name="Song H.D."/>
            <person name="Xu X.N."/>
            <person name="Wang J.J."/>
            <person name="Zhang X.L."/>
            <person name="Zhang X."/>
            <person name="Wang Z.Q."/>
            <person name="Xue C.L."/>
            <person name="Brindley P.J."/>
            <person name="McManus D.P."/>
            <person name="Yang P.Y."/>
            <person name="Feng Z."/>
            <person name="Chen Z."/>
            <person name="Han Z.G."/>
        </authorList>
    </citation>
    <scope>NUCLEOTIDE SEQUENCE</scope>
</reference>
<dbReference type="AlphaFoldDB" id="Q5DBW0"/>
<accession>Q5DBW0</accession>
<dbReference type="InterPro" id="IPR049941">
    <property type="entry name" value="LPLAT_7/PORCN-like"/>
</dbReference>
<dbReference type="PANTHER" id="PTHR13906:SF4">
    <property type="entry name" value="LYSOPHOSPHOLIPID ACYLTRANSFERASE 6"/>
    <property type="match status" value="1"/>
</dbReference>
<dbReference type="PANTHER" id="PTHR13906">
    <property type="entry name" value="PORCUPINE"/>
    <property type="match status" value="1"/>
</dbReference>
<feature type="transmembrane region" description="Helical" evidence="1">
    <location>
        <begin position="47"/>
        <end position="70"/>
    </location>
</feature>
<dbReference type="GO" id="GO:0030258">
    <property type="term" value="P:lipid modification"/>
    <property type="evidence" value="ECO:0007669"/>
    <property type="project" value="TreeGrafter"/>
</dbReference>
<keyword evidence="1" id="KW-1133">Transmembrane helix</keyword>
<sequence>MGVFSYLSVVDEEHWRFLICQLLTLLSGCVMQKCIPPCSENSRRRHLFEFVSGFVILYLAYGYLVIHMFAQAIPAYIMMVLLPLSVAQYGILVFSMIYLSAVHIHRFMYNPLLDITAPLMVQTQKLSSLAFNINDGVKLAKEGTVDREYHKLNAVERRPRLLQLGGYLFSFHNVMIGPFNFFADYVEIYFTVRNRTASLIPLIKSDLRIIRRRYVLLKQKSGNNGNFYYFIPY</sequence>